<evidence type="ECO:0000313" key="2">
    <source>
        <dbReference type="Proteomes" id="UP000306229"/>
    </source>
</evidence>
<dbReference type="EMBL" id="CP040749">
    <property type="protein sequence ID" value="QCX40131.1"/>
    <property type="molecule type" value="Genomic_DNA"/>
</dbReference>
<dbReference type="AlphaFoldDB" id="A0A5B7TXZ5"/>
<sequence length="114" mass="12887">MVTVVNYESRTNKAGKEFNVLILQGGIEPVRSTITGKFYFSSRTCDVPASFDEMTCKNLIGTEFPGSIKRVPCEPYDFNIPNTEEYVNISHTWEYQDSIDEIVSEHIVETAAII</sequence>
<name>A0A5B7TXZ5_9FLAO</name>
<dbReference type="RefSeq" id="WP_138950965.1">
    <property type="nucleotide sequence ID" value="NZ_CP040749.1"/>
</dbReference>
<dbReference type="Proteomes" id="UP000306229">
    <property type="component" value="Chromosome"/>
</dbReference>
<protein>
    <submittedName>
        <fullName evidence="1">Uncharacterized protein</fullName>
    </submittedName>
</protein>
<reference evidence="1 2" key="1">
    <citation type="submission" date="2019-05" db="EMBL/GenBank/DDBJ databases">
        <title>Algicella ahnfeltiae gen. nov., sp. nov., a novel marine bacterium of the family Flavobacteriaceae isolated from a red alga.</title>
        <authorList>
            <person name="Nedashkovskaya O.I."/>
            <person name="Kukhlevskiy A.D."/>
            <person name="Kim S.-G."/>
            <person name="Zhukova N.V."/>
            <person name="Mikhailov V.V."/>
        </authorList>
    </citation>
    <scope>NUCLEOTIDE SEQUENCE [LARGE SCALE GENOMIC DNA]</scope>
    <source>
        <strain evidence="1 2">10Alg115</strain>
    </source>
</reference>
<proteinExistence type="predicted"/>
<organism evidence="1 2">
    <name type="scientific">Aureibaculum algae</name>
    <dbReference type="NCBI Taxonomy" id="2584122"/>
    <lineage>
        <taxon>Bacteria</taxon>
        <taxon>Pseudomonadati</taxon>
        <taxon>Bacteroidota</taxon>
        <taxon>Flavobacteriia</taxon>
        <taxon>Flavobacteriales</taxon>
        <taxon>Flavobacteriaceae</taxon>
        <taxon>Aureibaculum</taxon>
    </lineage>
</organism>
<evidence type="ECO:0000313" key="1">
    <source>
        <dbReference type="EMBL" id="QCX40131.1"/>
    </source>
</evidence>
<dbReference type="KEGG" id="fbe:FF125_17380"/>
<accession>A0A5B7TXZ5</accession>
<gene>
    <name evidence="1" type="ORF">FF125_17380</name>
</gene>
<dbReference type="OrthoDB" id="676860at2"/>
<keyword evidence="2" id="KW-1185">Reference proteome</keyword>